<dbReference type="RefSeq" id="WP_120354892.1">
    <property type="nucleotide sequence ID" value="NZ_RAQO01000005.1"/>
</dbReference>
<evidence type="ECO:0008006" key="3">
    <source>
        <dbReference type="Google" id="ProtNLM"/>
    </source>
</evidence>
<gene>
    <name evidence="1" type="ORF">DBZ36_10495</name>
</gene>
<protein>
    <recommendedName>
        <fullName evidence="3">Chromosome partitioning protein ParB</fullName>
    </recommendedName>
</protein>
<dbReference type="EMBL" id="RAQO01000005">
    <property type="protein sequence ID" value="RKF18812.1"/>
    <property type="molecule type" value="Genomic_DNA"/>
</dbReference>
<dbReference type="OrthoDB" id="7856828at2"/>
<organism evidence="1 2">
    <name type="scientific">Alginatibacterium sediminis</name>
    <dbReference type="NCBI Taxonomy" id="2164068"/>
    <lineage>
        <taxon>Bacteria</taxon>
        <taxon>Pseudomonadati</taxon>
        <taxon>Pseudomonadota</taxon>
        <taxon>Gammaproteobacteria</taxon>
        <taxon>Alteromonadales</taxon>
        <taxon>Alteromonadaceae</taxon>
        <taxon>Alginatibacterium</taxon>
    </lineage>
</organism>
<comment type="caution">
    <text evidence="1">The sequence shown here is derived from an EMBL/GenBank/DDBJ whole genome shotgun (WGS) entry which is preliminary data.</text>
</comment>
<keyword evidence="2" id="KW-1185">Reference proteome</keyword>
<evidence type="ECO:0000313" key="2">
    <source>
        <dbReference type="Proteomes" id="UP000286482"/>
    </source>
</evidence>
<name>A0A420EDV2_9ALTE</name>
<reference evidence="1 2" key="1">
    <citation type="submission" date="2018-09" db="EMBL/GenBank/DDBJ databases">
        <authorList>
            <person name="Wang Z."/>
        </authorList>
    </citation>
    <scope>NUCLEOTIDE SEQUENCE [LARGE SCALE GENOMIC DNA]</scope>
    <source>
        <strain evidence="1 2">ALS 81</strain>
    </source>
</reference>
<dbReference type="Proteomes" id="UP000286482">
    <property type="component" value="Unassembled WGS sequence"/>
</dbReference>
<evidence type="ECO:0000313" key="1">
    <source>
        <dbReference type="EMBL" id="RKF18812.1"/>
    </source>
</evidence>
<accession>A0A420EDV2</accession>
<proteinExistence type="predicted"/>
<dbReference type="AlphaFoldDB" id="A0A420EDV2"/>
<sequence>MRQQYHFRKQEGDVFIWDVNRLLDQYQYLPQRAWRLSEISEIDENYWFELGGAQPSCRAISEHAKLINEADLTYPILLCSEGKIIDGMHRVCKALMRGDTHIQVKQIPDKLAPHFINIEAQDLAYD</sequence>